<dbReference type="CDD" id="cd00293">
    <property type="entry name" value="USP-like"/>
    <property type="match status" value="1"/>
</dbReference>
<evidence type="ECO:0000259" key="2">
    <source>
        <dbReference type="Pfam" id="PF00582"/>
    </source>
</evidence>
<protein>
    <submittedName>
        <fullName evidence="3">UspA domain protein</fullName>
    </submittedName>
</protein>
<comment type="similarity">
    <text evidence="1">Belongs to the universal stress protein A family.</text>
</comment>
<evidence type="ECO:0000256" key="1">
    <source>
        <dbReference type="ARBA" id="ARBA00008791"/>
    </source>
</evidence>
<proteinExistence type="inferred from homology"/>
<dbReference type="KEGG" id="fae:FAES_3810"/>
<dbReference type="PANTHER" id="PTHR46268">
    <property type="entry name" value="STRESS RESPONSE PROTEIN NHAX"/>
    <property type="match status" value="1"/>
</dbReference>
<dbReference type="PANTHER" id="PTHR46268:SF6">
    <property type="entry name" value="UNIVERSAL STRESS PROTEIN UP12"/>
    <property type="match status" value="1"/>
</dbReference>
<dbReference type="STRING" id="1166018.FAES_3810"/>
<dbReference type="HOGENOM" id="CLU_1072617_0_0_10"/>
<dbReference type="Proteomes" id="UP000011058">
    <property type="component" value="Chromosome"/>
</dbReference>
<reference evidence="3 4" key="1">
    <citation type="journal article" date="2012" name="J. Bacteriol.">
        <title>Genome Sequence of Fibrella aestuarina BUZ 2T, a Filamentous Marine Bacterium.</title>
        <authorList>
            <person name="Filippini M."/>
            <person name="Qi W."/>
            <person name="Blom J."/>
            <person name="Goesmann A."/>
            <person name="Smits T.H."/>
            <person name="Bagheri H.C."/>
        </authorList>
    </citation>
    <scope>NUCLEOTIDE SEQUENCE [LARGE SCALE GENOMIC DNA]</scope>
    <source>
        <strain evidence="4">BUZ 2T</strain>
    </source>
</reference>
<feature type="domain" description="UspA" evidence="2">
    <location>
        <begin position="14"/>
        <end position="165"/>
    </location>
</feature>
<evidence type="ECO:0000313" key="3">
    <source>
        <dbReference type="EMBL" id="CCH01817.1"/>
    </source>
</evidence>
<dbReference type="PRINTS" id="PR01438">
    <property type="entry name" value="UNVRSLSTRESS"/>
</dbReference>
<dbReference type="Gene3D" id="3.40.50.12370">
    <property type="match status" value="1"/>
</dbReference>
<dbReference type="eggNOG" id="COG0589">
    <property type="taxonomic scope" value="Bacteria"/>
</dbReference>
<evidence type="ECO:0000313" key="4">
    <source>
        <dbReference type="Proteomes" id="UP000011058"/>
    </source>
</evidence>
<dbReference type="InterPro" id="IPR006015">
    <property type="entry name" value="Universal_stress_UspA"/>
</dbReference>
<dbReference type="SUPFAM" id="SSF52402">
    <property type="entry name" value="Adenine nucleotide alpha hydrolases-like"/>
    <property type="match status" value="1"/>
</dbReference>
<dbReference type="Pfam" id="PF00582">
    <property type="entry name" value="Usp"/>
    <property type="match status" value="1"/>
</dbReference>
<gene>
    <name evidence="3" type="ORF">FAES_3810</name>
</gene>
<organism evidence="3 4">
    <name type="scientific">Fibrella aestuarina BUZ 2</name>
    <dbReference type="NCBI Taxonomy" id="1166018"/>
    <lineage>
        <taxon>Bacteria</taxon>
        <taxon>Pseudomonadati</taxon>
        <taxon>Bacteroidota</taxon>
        <taxon>Cytophagia</taxon>
        <taxon>Cytophagales</taxon>
        <taxon>Spirosomataceae</taxon>
        <taxon>Fibrella</taxon>
    </lineage>
</organism>
<keyword evidence="4" id="KW-1185">Reference proteome</keyword>
<name>I0KCG4_9BACT</name>
<dbReference type="EMBL" id="HE796683">
    <property type="protein sequence ID" value="CCH01817.1"/>
    <property type="molecule type" value="Genomic_DNA"/>
</dbReference>
<dbReference type="InterPro" id="IPR006016">
    <property type="entry name" value="UspA"/>
</dbReference>
<sequence>MPRTSYRPNALLVMKTILFPTDISDNHAIALNYLRLLARAWEARVVVLHVYQPLISASTLPTFNDPALATPTFDTLGSASTELELESISQQHLNRFVDELQAEGLEAVGDWRMGTVDDEVVEAARQYQPDLLITHRTPAAGFFDRLAGSSAGDIARSAPCPVLYIPQTTRTEPHIRSVVYVLQQNITQQMVSAQTDPIVDSFDAHLTIVPPEEIDEYKPDLYIIQRRETGFLDGLLSSDPTEKLLSDSKAPVLVHHEVK</sequence>
<accession>I0KCG4</accession>
<dbReference type="AlphaFoldDB" id="I0KCG4"/>